<dbReference type="Proteomes" id="UP000051936">
    <property type="component" value="Unassembled WGS sequence"/>
</dbReference>
<evidence type="ECO:0000313" key="2">
    <source>
        <dbReference type="Proteomes" id="UP000051936"/>
    </source>
</evidence>
<gene>
    <name evidence="1" type="ORF">AOQ71_30340</name>
</gene>
<keyword evidence="2" id="KW-1185">Reference proteome</keyword>
<evidence type="ECO:0000313" key="1">
    <source>
        <dbReference type="EMBL" id="KRQ03069.1"/>
    </source>
</evidence>
<dbReference type="OrthoDB" id="165683at2"/>
<accession>A0A0R3D3E1</accession>
<proteinExistence type="predicted"/>
<organism evidence="1 2">
    <name type="scientific">Bradyrhizobium manausense</name>
    <dbReference type="NCBI Taxonomy" id="989370"/>
    <lineage>
        <taxon>Bacteria</taxon>
        <taxon>Pseudomonadati</taxon>
        <taxon>Pseudomonadota</taxon>
        <taxon>Alphaproteobacteria</taxon>
        <taxon>Hyphomicrobiales</taxon>
        <taxon>Nitrobacteraceae</taxon>
        <taxon>Bradyrhizobium</taxon>
    </lineage>
</organism>
<comment type="caution">
    <text evidence="1">The sequence shown here is derived from an EMBL/GenBank/DDBJ whole genome shotgun (WGS) entry which is preliminary data.</text>
</comment>
<dbReference type="InterPro" id="IPR014845">
    <property type="entry name" value="GYD/TTHA1554"/>
</dbReference>
<sequence length="111" mass="11753">MHFCITGQYTPRSLNAILENPTTNRQEAAAKVIEAGGGKLVSMYSVAADGPGVLVIFDVPDPSIAPAISGLTVATGALQNVKLTRLFTQDEIKQVRQNAVKLRASYKPPGS</sequence>
<dbReference type="AlphaFoldDB" id="A0A0R3D3E1"/>
<evidence type="ECO:0008006" key="3">
    <source>
        <dbReference type="Google" id="ProtNLM"/>
    </source>
</evidence>
<reference evidence="1 2" key="1">
    <citation type="submission" date="2015-09" db="EMBL/GenBank/DDBJ databases">
        <title>Draft Genome Sequence of Bradyrhizobium manausense Strain BR 3351T, a Novel Symbiotic Nitrogen-Fixing Alphaproteobacterium Isolated from Brazilian Amazon Rain Forest.</title>
        <authorList>
            <person name="De Araujo J.L."/>
            <person name="Zilli J.E."/>
        </authorList>
    </citation>
    <scope>NUCLEOTIDE SEQUENCE [LARGE SCALE GENOMIC DNA]</scope>
    <source>
        <strain evidence="1 2">BR3351</strain>
    </source>
</reference>
<name>A0A0R3D3E1_9BRAD</name>
<dbReference type="Pfam" id="PF08734">
    <property type="entry name" value="GYD"/>
    <property type="match status" value="1"/>
</dbReference>
<protein>
    <recommendedName>
        <fullName evidence="3">GYD domain-containing protein</fullName>
    </recommendedName>
</protein>
<dbReference type="EMBL" id="LJYG01000108">
    <property type="protein sequence ID" value="KRQ03069.1"/>
    <property type="molecule type" value="Genomic_DNA"/>
</dbReference>